<comment type="similarity">
    <text evidence="1">Belongs to the nitroreductase family.</text>
</comment>
<dbReference type="InterPro" id="IPR000415">
    <property type="entry name" value="Nitroreductase-like"/>
</dbReference>
<sequence>MEKTFMEAMDFRHACKIFDETKKISDEDMRFILEAGRKSPSSFGQEGWKFLVITNEELRAKLKPFCWDQPQITTCSHLVIVLAAIEAVKPESGIPALRFARREMPQDKKDFYNKLYKDHLTVTKVLDSDENVYSWTARQTYIAAGNMMTAAAIKGIDSCPIEGFEKAKVEEVLGLDTKKFQLSMVLPFGYRINPQSTQMRLPFEEVIEFIK</sequence>
<proteinExistence type="inferred from homology"/>
<dbReference type="RefSeq" id="WP_046991111.1">
    <property type="nucleotide sequence ID" value="NZ_JAIS01000017.1"/>
</dbReference>
<evidence type="ECO:0000313" key="6">
    <source>
        <dbReference type="Proteomes" id="UP000035526"/>
    </source>
</evidence>
<keyword evidence="2" id="KW-0521">NADP</keyword>
<dbReference type="SUPFAM" id="SSF55469">
    <property type="entry name" value="FMN-dependent nitroreductase-like"/>
    <property type="match status" value="1"/>
</dbReference>
<gene>
    <name evidence="5" type="ORF">AF76_01525</name>
</gene>
<dbReference type="Pfam" id="PF00881">
    <property type="entry name" value="Nitroreductase"/>
    <property type="match status" value="1"/>
</dbReference>
<dbReference type="CDD" id="cd02149">
    <property type="entry name" value="NfsB-like"/>
    <property type="match status" value="1"/>
</dbReference>
<feature type="domain" description="Nitroreductase" evidence="4">
    <location>
        <begin position="11"/>
        <end position="190"/>
    </location>
</feature>
<comment type="caution">
    <text evidence="5">The sequence shown here is derived from an EMBL/GenBank/DDBJ whole genome shotgun (WGS) entry which is preliminary data.</text>
</comment>
<protein>
    <submittedName>
        <fullName evidence="5">NAD(P)H-flavin nitroreductase</fullName>
    </submittedName>
</protein>
<evidence type="ECO:0000256" key="3">
    <source>
        <dbReference type="ARBA" id="ARBA00023002"/>
    </source>
</evidence>
<accession>A0A837J795</accession>
<reference evidence="5 6" key="1">
    <citation type="submission" date="2014-01" db="EMBL/GenBank/DDBJ databases">
        <title>Development of a Comparative Genomic Fingerprinting Assay for High Resolution Genotyping of Arcobacter butzleri.</title>
        <authorList>
            <person name="Webb A.L."/>
            <person name="Inglis G.D."/>
            <person name="Kruczkiewicz P."/>
            <person name="Selinger L.B."/>
            <person name="Taboada E.N."/>
        </authorList>
    </citation>
    <scope>NUCLEOTIDE SEQUENCE [LARGE SCALE GENOMIC DNA]</scope>
    <source>
        <strain evidence="5 6">L351</strain>
    </source>
</reference>
<evidence type="ECO:0000256" key="2">
    <source>
        <dbReference type="ARBA" id="ARBA00022857"/>
    </source>
</evidence>
<organism evidence="5 6">
    <name type="scientific">Aliarcobacter butzleri L351</name>
    <dbReference type="NCBI Taxonomy" id="1447259"/>
    <lineage>
        <taxon>Bacteria</taxon>
        <taxon>Pseudomonadati</taxon>
        <taxon>Campylobacterota</taxon>
        <taxon>Epsilonproteobacteria</taxon>
        <taxon>Campylobacterales</taxon>
        <taxon>Arcobacteraceae</taxon>
        <taxon>Aliarcobacter</taxon>
    </lineage>
</organism>
<dbReference type="InterPro" id="IPR033878">
    <property type="entry name" value="NfsB-like"/>
</dbReference>
<keyword evidence="3" id="KW-0560">Oxidoreductase</keyword>
<dbReference type="EMBL" id="JAIS01000017">
    <property type="protein sequence ID" value="KLE02629.1"/>
    <property type="molecule type" value="Genomic_DNA"/>
</dbReference>
<name>A0A837J795_9BACT</name>
<evidence type="ECO:0000259" key="4">
    <source>
        <dbReference type="Pfam" id="PF00881"/>
    </source>
</evidence>
<evidence type="ECO:0000256" key="1">
    <source>
        <dbReference type="ARBA" id="ARBA00007118"/>
    </source>
</evidence>
<dbReference type="Proteomes" id="UP000035526">
    <property type="component" value="Unassembled WGS sequence"/>
</dbReference>
<dbReference type="GO" id="GO:0016491">
    <property type="term" value="F:oxidoreductase activity"/>
    <property type="evidence" value="ECO:0007669"/>
    <property type="project" value="UniProtKB-KW"/>
</dbReference>
<dbReference type="InterPro" id="IPR029479">
    <property type="entry name" value="Nitroreductase"/>
</dbReference>
<dbReference type="PANTHER" id="PTHR43673:SF10">
    <property type="entry name" value="NADH DEHYDROGENASE_NAD(P)H NITROREDUCTASE XCC3605-RELATED"/>
    <property type="match status" value="1"/>
</dbReference>
<dbReference type="PANTHER" id="PTHR43673">
    <property type="entry name" value="NAD(P)H NITROREDUCTASE YDGI-RELATED"/>
    <property type="match status" value="1"/>
</dbReference>
<dbReference type="AlphaFoldDB" id="A0A837J795"/>
<dbReference type="Gene3D" id="3.40.109.10">
    <property type="entry name" value="NADH Oxidase"/>
    <property type="match status" value="1"/>
</dbReference>
<evidence type="ECO:0000313" key="5">
    <source>
        <dbReference type="EMBL" id="KLE02629.1"/>
    </source>
</evidence>